<feature type="compositionally biased region" description="Acidic residues" evidence="2">
    <location>
        <begin position="1173"/>
        <end position="1182"/>
    </location>
</feature>
<keyword evidence="1" id="KW-0694">RNA-binding</keyword>
<dbReference type="OrthoDB" id="340346at2759"/>
<evidence type="ECO:0000313" key="4">
    <source>
        <dbReference type="EMBL" id="CDJ57768.1"/>
    </source>
</evidence>
<dbReference type="PANTHER" id="PTHR34377">
    <property type="entry name" value="TETRATRICOPEPTIDE REPEAT (TPR)-LIKE SUPERFAMILY PROTEIN"/>
    <property type="match status" value="1"/>
</dbReference>
<feature type="domain" description="RRM" evidence="3">
    <location>
        <begin position="816"/>
        <end position="894"/>
    </location>
</feature>
<feature type="compositionally biased region" description="Basic residues" evidence="2">
    <location>
        <begin position="1264"/>
        <end position="1274"/>
    </location>
</feature>
<evidence type="ECO:0000256" key="2">
    <source>
        <dbReference type="SAM" id="MobiDB-lite"/>
    </source>
</evidence>
<dbReference type="SMART" id="SM00360">
    <property type="entry name" value="RRM"/>
    <property type="match status" value="1"/>
</dbReference>
<dbReference type="EMBL" id="HG719376">
    <property type="protein sequence ID" value="CDJ57768.1"/>
    <property type="molecule type" value="Genomic_DNA"/>
</dbReference>
<dbReference type="Proteomes" id="UP000030763">
    <property type="component" value="Unassembled WGS sequence"/>
</dbReference>
<dbReference type="VEuPathDB" id="ToxoDB:EMWEY_00001570"/>
<dbReference type="GO" id="GO:0003723">
    <property type="term" value="F:RNA binding"/>
    <property type="evidence" value="ECO:0007669"/>
    <property type="project" value="UniProtKB-UniRule"/>
</dbReference>
<name>U6M3X4_EIMMA</name>
<feature type="compositionally biased region" description="Basic and acidic residues" evidence="2">
    <location>
        <begin position="1121"/>
        <end position="1132"/>
    </location>
</feature>
<dbReference type="SUPFAM" id="SSF48371">
    <property type="entry name" value="ARM repeat"/>
    <property type="match status" value="1"/>
</dbReference>
<keyword evidence="5" id="KW-1185">Reference proteome</keyword>
<evidence type="ECO:0000256" key="1">
    <source>
        <dbReference type="PROSITE-ProRule" id="PRU00176"/>
    </source>
</evidence>
<protein>
    <recommendedName>
        <fullName evidence="3">RRM domain-containing protein</fullName>
    </recommendedName>
</protein>
<reference evidence="4" key="1">
    <citation type="submission" date="2013-10" db="EMBL/GenBank/DDBJ databases">
        <title>Genomic analysis of the causative agents of coccidiosis in chickens.</title>
        <authorList>
            <person name="Reid A.J."/>
            <person name="Blake D."/>
            <person name="Billington K."/>
            <person name="Browne H."/>
            <person name="Dunn M."/>
            <person name="Hung S."/>
            <person name="Kawahara F."/>
            <person name="Miranda-Saavedra D."/>
            <person name="Mourier T."/>
            <person name="Nagra H."/>
            <person name="Otto T.D."/>
            <person name="Rawlings N."/>
            <person name="Sanchez A."/>
            <person name="Sanders M."/>
            <person name="Subramaniam C."/>
            <person name="Tay Y."/>
            <person name="Dear P."/>
            <person name="Doerig C."/>
            <person name="Gruber A."/>
            <person name="Parkinson J."/>
            <person name="Shirley M."/>
            <person name="Wan K.L."/>
            <person name="Berriman M."/>
            <person name="Tomley F."/>
            <person name="Pain A."/>
        </authorList>
    </citation>
    <scope>NUCLEOTIDE SEQUENCE [LARGE SCALE GENOMIC DNA]</scope>
    <source>
        <strain evidence="4">Weybridge</strain>
    </source>
</reference>
<dbReference type="RefSeq" id="XP_013334416.1">
    <property type="nucleotide sequence ID" value="XM_013478962.1"/>
</dbReference>
<dbReference type="PROSITE" id="PS50102">
    <property type="entry name" value="RRM"/>
    <property type="match status" value="1"/>
</dbReference>
<dbReference type="Pfam" id="PF00076">
    <property type="entry name" value="RRM_1"/>
    <property type="match status" value="1"/>
</dbReference>
<dbReference type="InterPro" id="IPR012677">
    <property type="entry name" value="Nucleotide-bd_a/b_plait_sf"/>
</dbReference>
<dbReference type="InterPro" id="IPR016024">
    <property type="entry name" value="ARM-type_fold"/>
</dbReference>
<feature type="compositionally biased region" description="Acidic residues" evidence="2">
    <location>
        <begin position="1190"/>
        <end position="1200"/>
    </location>
</feature>
<dbReference type="AlphaFoldDB" id="U6M3X4"/>
<dbReference type="Gene3D" id="3.30.70.330">
    <property type="match status" value="1"/>
</dbReference>
<feature type="compositionally biased region" description="Low complexity" evidence="2">
    <location>
        <begin position="1061"/>
        <end position="1075"/>
    </location>
</feature>
<dbReference type="SUPFAM" id="SSF54928">
    <property type="entry name" value="RNA-binding domain, RBD"/>
    <property type="match status" value="1"/>
</dbReference>
<dbReference type="GeneID" id="25334143"/>
<dbReference type="InterPro" id="IPR035979">
    <property type="entry name" value="RBD_domain_sf"/>
</dbReference>
<feature type="compositionally biased region" description="Low complexity" evidence="2">
    <location>
        <begin position="1135"/>
        <end position="1145"/>
    </location>
</feature>
<evidence type="ECO:0000313" key="5">
    <source>
        <dbReference type="Proteomes" id="UP000030763"/>
    </source>
</evidence>
<feature type="region of interest" description="Disordered" evidence="2">
    <location>
        <begin position="1044"/>
        <end position="1274"/>
    </location>
</feature>
<organism evidence="4 5">
    <name type="scientific">Eimeria maxima</name>
    <name type="common">Coccidian parasite</name>
    <dbReference type="NCBI Taxonomy" id="5804"/>
    <lineage>
        <taxon>Eukaryota</taxon>
        <taxon>Sar</taxon>
        <taxon>Alveolata</taxon>
        <taxon>Apicomplexa</taxon>
        <taxon>Conoidasida</taxon>
        <taxon>Coccidia</taxon>
        <taxon>Eucoccidiorida</taxon>
        <taxon>Eimeriorina</taxon>
        <taxon>Eimeriidae</taxon>
        <taxon>Eimeria</taxon>
    </lineage>
</organism>
<feature type="region of interest" description="Disordered" evidence="2">
    <location>
        <begin position="939"/>
        <end position="958"/>
    </location>
</feature>
<feature type="compositionally biased region" description="Basic and acidic residues" evidence="2">
    <location>
        <begin position="1078"/>
        <end position="1111"/>
    </location>
</feature>
<gene>
    <name evidence="4" type="ORF">EMWEY_00001570</name>
</gene>
<dbReference type="Gene3D" id="1.25.10.10">
    <property type="entry name" value="Leucine-rich Repeat Variant"/>
    <property type="match status" value="1"/>
</dbReference>
<feature type="compositionally biased region" description="Basic and acidic residues" evidence="2">
    <location>
        <begin position="1233"/>
        <end position="1256"/>
    </location>
</feature>
<dbReference type="InterPro" id="IPR011989">
    <property type="entry name" value="ARM-like"/>
</dbReference>
<dbReference type="PANTHER" id="PTHR34377:SF12">
    <property type="entry name" value="SPLICING FACTOR, ARGININE_SERINE-RICH 15"/>
    <property type="match status" value="1"/>
</dbReference>
<dbReference type="InterPro" id="IPR000504">
    <property type="entry name" value="RRM_dom"/>
</dbReference>
<evidence type="ECO:0000259" key="3">
    <source>
        <dbReference type="PROSITE" id="PS50102"/>
    </source>
</evidence>
<proteinExistence type="predicted"/>
<accession>U6M3X4</accession>
<sequence length="1274" mass="136835">MAVATHSSHATMVNDSNMSLEGMDWHGVYKDLLFRRGTSNPPCTHLKSDENAIAVLPETDLELRQSSKGNTNGIEGDQLPKDPASLIQDFLNDSPEARKRGCRNISRILRALGSAVDEFLLFLQEFEEGEDNEDVLVVLCNELKKFFDGPKDFRCGREECPFLWAGGLSIISSLLLRIMLHRDKELHAAASHAFAALVLSCNLAEFLGNKVAFQVLELCEDKQSASRQTAAGLLPTLLHCTRRCLADILARQGAQATPDDRRNLETLLELKGKLFDSYIALCGDKSCSVQLAAGQQLPTFVDYVAAEVEMLQRGLPTQQIVDGMTDTDSVGADTAIGELMIAVYAATQKFALSLHESCRMQGVAAVAAMARRNAAAFRAIGNSFFPLLSSDSSWRVRATVCLALEDLAFLSCNSAPLSAEGIEVSKPDEKIASMTTSLFKFLSDRSCVGNTAFVDDSWMLELHQIAEETRDNQGSRLPGACLDAVIALLQHSSGPQRRAFLELATDLAQRGNWKLKVSFLGSLGSLGSSDIEYAAPMISSSEFATDDDGEDCWRVQAALAQQLPVLLRTMDECQQHQATPEAGAVLEQHLLRALQQVASCKNAFIRQDLAFYIHVGELGPIELAARPKVQLALVKLLGRLLQKDGSTQSDLAVSFCPYPPLRIFHNVFVSIVEKGRRNTWGIEVMTIIDLIATLTGSQRRLRAQALARGCDKTCGGSTAEDDTSTDPHGCSVFVPDWRVFLAFFVLSTFSTKAPPQGRGLSVSVSRSRASSLTPADSIARKSEDNGFTMVDRVSPTRAGELWMVENAKTARTMRRFPYMLRGVAAGATPNDVRNFLSKIGPVKEMYLPVHHLERTPRSYCFFDYEKEEDGEKAVKELNNQMFMGFRVTVQFANSDPKTPEQMCTIMCIWDISWIPGVFVSQWVISVFLLSAANANACTTEAPSPGGGRGQLPPSYGDDSEAVTEVEALMIDITEAVGDATATAAAAAGAGAEHAAAAEASREEGEPAVAAGVARASIAAGTGAGGTAAAAAASALAAAVAPSAATTKAQGGAGTPEKSVSRSRSSSCNSRCTRSSGGRKGERRVSKRKEPLPSEDKRPTKEAAGEDKKLEATDAEAVNGVESKKVQEMKEDEGSVVESGSCSESGGESGGESDDETGNETDSKSRSGSSGSEQTDESGDDGSESQNSGGESEDDEEEEAADESKEQPENAEGTTASAAEAKDGASSAFPQEEASSHEKSKTKSRTKGEQQKEKTKETSSSSSKHNTKTSRKHRR</sequence>
<reference evidence="4" key="2">
    <citation type="submission" date="2013-10" db="EMBL/GenBank/DDBJ databases">
        <authorList>
            <person name="Aslett M."/>
        </authorList>
    </citation>
    <scope>NUCLEOTIDE SEQUENCE [LARGE SCALE GENOMIC DNA]</scope>
    <source>
        <strain evidence="4">Weybridge</strain>
    </source>
</reference>